<protein>
    <recommendedName>
        <fullName evidence="2">RNA polymerase sigma-70 region 4 domain-containing protein</fullName>
    </recommendedName>
</protein>
<evidence type="ECO:0000259" key="2">
    <source>
        <dbReference type="Pfam" id="PF04545"/>
    </source>
</evidence>
<dbReference type="InterPro" id="IPR007630">
    <property type="entry name" value="RNA_pol_sigma70_r4"/>
</dbReference>
<evidence type="ECO:0000256" key="1">
    <source>
        <dbReference type="SAM" id="MobiDB-lite"/>
    </source>
</evidence>
<dbReference type="InterPro" id="IPR036388">
    <property type="entry name" value="WH-like_DNA-bd_sf"/>
</dbReference>
<evidence type="ECO:0000313" key="3">
    <source>
        <dbReference type="EMBL" id="TDD17080.1"/>
    </source>
</evidence>
<dbReference type="GO" id="GO:0003700">
    <property type="term" value="F:DNA-binding transcription factor activity"/>
    <property type="evidence" value="ECO:0007669"/>
    <property type="project" value="InterPro"/>
</dbReference>
<dbReference type="OrthoDB" id="9803203at2"/>
<feature type="domain" description="RNA polymerase sigma-70 region 4" evidence="2">
    <location>
        <begin position="46"/>
        <end position="76"/>
    </location>
</feature>
<sequence>MGSSPNYHRRCFRPLFRIHPPPRSAALGRVGRGRPRREDLPACLPQLSYEEVAEALGIPRGTAGSRPNRARKKLRKIIGGGVPARGAGPRALPGLPFQATDLLADPDRALAKIRQDAETFVRSDQRRRGETDLGEEEINTRVEKVVARGWPRTRSPPPRSGPRSSARCRSCRP</sequence>
<dbReference type="Gene3D" id="1.10.10.10">
    <property type="entry name" value="Winged helix-like DNA-binding domain superfamily/Winged helix DNA-binding domain"/>
    <property type="match status" value="1"/>
</dbReference>
<dbReference type="InterPro" id="IPR013324">
    <property type="entry name" value="RNA_pol_sigma_r3/r4-like"/>
</dbReference>
<reference evidence="3 4" key="1">
    <citation type="submission" date="2019-03" db="EMBL/GenBank/DDBJ databases">
        <title>Draft genome sequences of novel Actinobacteria.</title>
        <authorList>
            <person name="Sahin N."/>
            <person name="Ay H."/>
            <person name="Saygin H."/>
        </authorList>
    </citation>
    <scope>NUCLEOTIDE SEQUENCE [LARGE SCALE GENOMIC DNA]</scope>
    <source>
        <strain evidence="3 4">KC712</strain>
    </source>
</reference>
<dbReference type="SUPFAM" id="SSF88659">
    <property type="entry name" value="Sigma3 and sigma4 domains of RNA polymerase sigma factors"/>
    <property type="match status" value="1"/>
</dbReference>
<organism evidence="3 4">
    <name type="scientific">Nonomuraea diastatica</name>
    <dbReference type="NCBI Taxonomy" id="1848329"/>
    <lineage>
        <taxon>Bacteria</taxon>
        <taxon>Bacillati</taxon>
        <taxon>Actinomycetota</taxon>
        <taxon>Actinomycetes</taxon>
        <taxon>Streptosporangiales</taxon>
        <taxon>Streptosporangiaceae</taxon>
        <taxon>Nonomuraea</taxon>
    </lineage>
</organism>
<accession>A0A4R4WQK8</accession>
<dbReference type="AlphaFoldDB" id="A0A4R4WQK8"/>
<gene>
    <name evidence="3" type="ORF">E1294_29020</name>
</gene>
<evidence type="ECO:0000313" key="4">
    <source>
        <dbReference type="Proteomes" id="UP000294543"/>
    </source>
</evidence>
<keyword evidence="4" id="KW-1185">Reference proteome</keyword>
<feature type="compositionally biased region" description="Basic and acidic residues" evidence="1">
    <location>
        <begin position="119"/>
        <end position="131"/>
    </location>
</feature>
<dbReference type="EMBL" id="SMKP01000093">
    <property type="protein sequence ID" value="TDD17080.1"/>
    <property type="molecule type" value="Genomic_DNA"/>
</dbReference>
<dbReference type="Proteomes" id="UP000294543">
    <property type="component" value="Unassembled WGS sequence"/>
</dbReference>
<feature type="region of interest" description="Disordered" evidence="1">
    <location>
        <begin position="119"/>
        <end position="173"/>
    </location>
</feature>
<dbReference type="Pfam" id="PF04545">
    <property type="entry name" value="Sigma70_r4"/>
    <property type="match status" value="1"/>
</dbReference>
<comment type="caution">
    <text evidence="3">The sequence shown here is derived from an EMBL/GenBank/DDBJ whole genome shotgun (WGS) entry which is preliminary data.</text>
</comment>
<proteinExistence type="predicted"/>
<feature type="compositionally biased region" description="Low complexity" evidence="1">
    <location>
        <begin position="161"/>
        <end position="173"/>
    </location>
</feature>
<dbReference type="GO" id="GO:0006352">
    <property type="term" value="P:DNA-templated transcription initiation"/>
    <property type="evidence" value="ECO:0007669"/>
    <property type="project" value="InterPro"/>
</dbReference>
<name>A0A4R4WQK8_9ACTN</name>